<accession>A0A1G8C3L7</accession>
<name>A0A1G8C3L7_CHIFI</name>
<keyword evidence="1" id="KW-0732">Signal</keyword>
<evidence type="ECO:0000256" key="1">
    <source>
        <dbReference type="SAM" id="SignalP"/>
    </source>
</evidence>
<organism evidence="2 3">
    <name type="scientific">Chitinophaga filiformis</name>
    <name type="common">Myxococcus filiformis</name>
    <name type="synonym">Flexibacter filiformis</name>
    <dbReference type="NCBI Taxonomy" id="104663"/>
    <lineage>
        <taxon>Bacteria</taxon>
        <taxon>Pseudomonadati</taxon>
        <taxon>Bacteroidota</taxon>
        <taxon>Chitinophagia</taxon>
        <taxon>Chitinophagales</taxon>
        <taxon>Chitinophagaceae</taxon>
        <taxon>Chitinophaga</taxon>
    </lineage>
</organism>
<proteinExistence type="predicted"/>
<evidence type="ECO:0000313" key="2">
    <source>
        <dbReference type="EMBL" id="SDH40106.1"/>
    </source>
</evidence>
<evidence type="ECO:0000313" key="3">
    <source>
        <dbReference type="Proteomes" id="UP000199045"/>
    </source>
</evidence>
<protein>
    <submittedName>
        <fullName evidence="2">Uncharacterized protein</fullName>
    </submittedName>
</protein>
<sequence>MKEMKALLSVSLFTMMLLFSSFAPRQEQKVSPAIVNYAWYNPAGQFVAWSTLANAEIVSDADTNPTNGTLVLIGYTDGGPGLPPSGTLVYRLYTHP</sequence>
<dbReference type="EMBL" id="FNBN01000012">
    <property type="protein sequence ID" value="SDH40106.1"/>
    <property type="molecule type" value="Genomic_DNA"/>
</dbReference>
<feature type="signal peptide" evidence="1">
    <location>
        <begin position="1"/>
        <end position="25"/>
    </location>
</feature>
<dbReference type="Proteomes" id="UP000199045">
    <property type="component" value="Unassembled WGS sequence"/>
</dbReference>
<dbReference type="OrthoDB" id="675829at2"/>
<reference evidence="2 3" key="1">
    <citation type="submission" date="2016-10" db="EMBL/GenBank/DDBJ databases">
        <authorList>
            <person name="de Groot N.N."/>
        </authorList>
    </citation>
    <scope>NUCLEOTIDE SEQUENCE [LARGE SCALE GENOMIC DNA]</scope>
    <source>
        <strain evidence="2 3">DSM 527</strain>
    </source>
</reference>
<dbReference type="AlphaFoldDB" id="A0A1G8C3L7"/>
<dbReference type="STRING" id="104663.SAMN04488121_11212"/>
<feature type="chain" id="PRO_5011580433" evidence="1">
    <location>
        <begin position="26"/>
        <end position="96"/>
    </location>
</feature>
<gene>
    <name evidence="2" type="ORF">SAMN04488121_11212</name>
</gene>
<dbReference type="RefSeq" id="WP_143011653.1">
    <property type="nucleotide sequence ID" value="NZ_FNBN01000012.1"/>
</dbReference>